<dbReference type="AlphaFoldDB" id="A0A224XQ32"/>
<dbReference type="GO" id="GO:0004190">
    <property type="term" value="F:aspartic-type endopeptidase activity"/>
    <property type="evidence" value="ECO:0007669"/>
    <property type="project" value="UniProtKB-KW"/>
</dbReference>
<evidence type="ECO:0000256" key="4">
    <source>
        <dbReference type="PIRSR" id="PIRSR601461-2"/>
    </source>
</evidence>
<dbReference type="FunFam" id="2.40.70.10:FF:000004">
    <property type="entry name" value="Pepsin A"/>
    <property type="match status" value="1"/>
</dbReference>
<name>A0A224XQ32_9HEMI</name>
<feature type="active site" evidence="3">
    <location>
        <position position="89"/>
    </location>
</feature>
<reference evidence="8" key="1">
    <citation type="journal article" date="2018" name="PLoS Negl. Trop. Dis.">
        <title>An insight into the salivary gland and fat body transcriptome of Panstrongylus lignarius (Hemiptera: Heteroptera), the main vector of Chagas disease in Peru.</title>
        <authorList>
            <person name="Nevoa J.C."/>
            <person name="Mendes M.T."/>
            <person name="da Silva M.V."/>
            <person name="Soares S.C."/>
            <person name="Oliveira C.J.F."/>
            <person name="Ribeiro J.M.C."/>
        </authorList>
    </citation>
    <scope>NUCLEOTIDE SEQUENCE</scope>
</reference>
<keyword evidence="5" id="KW-0064">Aspartyl protease</keyword>
<evidence type="ECO:0000256" key="3">
    <source>
        <dbReference type="PIRSR" id="PIRSR601461-1"/>
    </source>
</evidence>
<keyword evidence="2 4" id="KW-1015">Disulfide bond</keyword>
<dbReference type="InterPro" id="IPR021109">
    <property type="entry name" value="Peptidase_aspartic_dom_sf"/>
</dbReference>
<feature type="domain" description="Peptidase A1" evidence="7">
    <location>
        <begin position="71"/>
        <end position="385"/>
    </location>
</feature>
<feature type="signal peptide" evidence="6">
    <location>
        <begin position="1"/>
        <end position="19"/>
    </location>
</feature>
<dbReference type="Gene3D" id="2.40.70.10">
    <property type="entry name" value="Acid Proteases"/>
    <property type="match status" value="2"/>
</dbReference>
<comment type="similarity">
    <text evidence="1 5">Belongs to the peptidase A1 family.</text>
</comment>
<organism evidence="8">
    <name type="scientific">Panstrongylus lignarius</name>
    <dbReference type="NCBI Taxonomy" id="156445"/>
    <lineage>
        <taxon>Eukaryota</taxon>
        <taxon>Metazoa</taxon>
        <taxon>Ecdysozoa</taxon>
        <taxon>Arthropoda</taxon>
        <taxon>Hexapoda</taxon>
        <taxon>Insecta</taxon>
        <taxon>Pterygota</taxon>
        <taxon>Neoptera</taxon>
        <taxon>Paraneoptera</taxon>
        <taxon>Hemiptera</taxon>
        <taxon>Heteroptera</taxon>
        <taxon>Panheteroptera</taxon>
        <taxon>Cimicomorpha</taxon>
        <taxon>Reduviidae</taxon>
        <taxon>Triatominae</taxon>
        <taxon>Panstrongylus</taxon>
    </lineage>
</organism>
<feature type="disulfide bond" evidence="4">
    <location>
        <begin position="309"/>
        <end position="346"/>
    </location>
</feature>
<feature type="disulfide bond" evidence="4">
    <location>
        <begin position="102"/>
        <end position="107"/>
    </location>
</feature>
<dbReference type="GO" id="GO:0006508">
    <property type="term" value="P:proteolysis"/>
    <property type="evidence" value="ECO:0007669"/>
    <property type="project" value="UniProtKB-KW"/>
</dbReference>
<feature type="chain" id="PRO_5012646336" evidence="6">
    <location>
        <begin position="20"/>
        <end position="389"/>
    </location>
</feature>
<keyword evidence="5" id="KW-0645">Protease</keyword>
<dbReference type="Gene3D" id="2.60.40.1960">
    <property type="match status" value="1"/>
</dbReference>
<evidence type="ECO:0000256" key="2">
    <source>
        <dbReference type="ARBA" id="ARBA00023157"/>
    </source>
</evidence>
<proteinExistence type="inferred from homology"/>
<dbReference type="InterPro" id="IPR001969">
    <property type="entry name" value="Aspartic_peptidase_AS"/>
</dbReference>
<dbReference type="GO" id="GO:0005764">
    <property type="term" value="C:lysosome"/>
    <property type="evidence" value="ECO:0007669"/>
    <property type="project" value="TreeGrafter"/>
</dbReference>
<dbReference type="PROSITE" id="PS51767">
    <property type="entry name" value="PEPTIDASE_A1"/>
    <property type="match status" value="1"/>
</dbReference>
<keyword evidence="6" id="KW-0732">Signal</keyword>
<dbReference type="PANTHER" id="PTHR47966:SF51">
    <property type="entry name" value="BETA-SITE APP-CLEAVING ENZYME, ISOFORM A-RELATED"/>
    <property type="match status" value="1"/>
</dbReference>
<feature type="disulfide bond" evidence="4">
    <location>
        <begin position="267"/>
        <end position="271"/>
    </location>
</feature>
<evidence type="ECO:0000256" key="6">
    <source>
        <dbReference type="SAM" id="SignalP"/>
    </source>
</evidence>
<dbReference type="SUPFAM" id="SSF50630">
    <property type="entry name" value="Acid proteases"/>
    <property type="match status" value="1"/>
</dbReference>
<keyword evidence="5" id="KW-0378">Hydrolase</keyword>
<dbReference type="PRINTS" id="PR00792">
    <property type="entry name" value="PEPSIN"/>
</dbReference>
<dbReference type="EMBL" id="GFTR01005744">
    <property type="protein sequence ID" value="JAW10682.1"/>
    <property type="molecule type" value="Transcribed_RNA"/>
</dbReference>
<feature type="active site" evidence="3">
    <location>
        <position position="276"/>
    </location>
</feature>
<evidence type="ECO:0000259" key="7">
    <source>
        <dbReference type="PROSITE" id="PS51767"/>
    </source>
</evidence>
<protein>
    <submittedName>
        <fullName evidence="8">Putative cathepsin d</fullName>
    </submittedName>
</protein>
<accession>A0A224XQ32</accession>
<dbReference type="InterPro" id="IPR001461">
    <property type="entry name" value="Aspartic_peptidase_A1"/>
</dbReference>
<dbReference type="PANTHER" id="PTHR47966">
    <property type="entry name" value="BETA-SITE APP-CLEAVING ENZYME, ISOFORM A-RELATED"/>
    <property type="match status" value="1"/>
</dbReference>
<evidence type="ECO:0000256" key="5">
    <source>
        <dbReference type="RuleBase" id="RU000454"/>
    </source>
</evidence>
<dbReference type="Pfam" id="PF00026">
    <property type="entry name" value="Asp"/>
    <property type="match status" value="1"/>
</dbReference>
<evidence type="ECO:0000256" key="1">
    <source>
        <dbReference type="ARBA" id="ARBA00007447"/>
    </source>
</evidence>
<evidence type="ECO:0000313" key="8">
    <source>
        <dbReference type="EMBL" id="JAW10682.1"/>
    </source>
</evidence>
<sequence>MFTFVLLVVAAVGIIPSQSYHHVPLYKMYKEPRPVEELQRALQDYKDGLRSYTTLKKTGREVLRNSLNTQYYGNITLGTPPQEFTVIFDTGSSDLWVPSAVCTSTACSNHKTYDHEKSSTYQHDGRVMRLAYGKGSMAGLISADDLQIGDLKVKKQLFGEALQVSDTFAAGRADGILGLAFPSIAHDHDVPPFHNMIKQELLDEPVFSFYLNRNLDEEVGGEIIFGGADEKLYNKESLTTVPLTSATFWVFNMEVVSTSSENEKTWCKNGCAAIADTGTSLIIGPSKDVKEIMDLVGAQVDKELGFVSCDELDKLPNITFHINGKEFTLSAEDYILKLSEAGETVCVVGFSTLANMRQPFWILGDVFLGKFYTIFNVGDKSVSFATLKK</sequence>
<dbReference type="PROSITE" id="PS00141">
    <property type="entry name" value="ASP_PROTEASE"/>
    <property type="match status" value="2"/>
</dbReference>
<dbReference type="FunFam" id="2.40.70.10:FF:000044">
    <property type="entry name" value="Lysosomal aspartic protease"/>
    <property type="match status" value="1"/>
</dbReference>
<dbReference type="InterPro" id="IPR033121">
    <property type="entry name" value="PEPTIDASE_A1"/>
</dbReference>